<name>A0A550CXS5_9AGAR</name>
<dbReference type="STRING" id="97359.A0A550CXS5"/>
<feature type="compositionally biased region" description="Basic and acidic residues" evidence="1">
    <location>
        <begin position="395"/>
        <end position="407"/>
    </location>
</feature>
<protein>
    <submittedName>
        <fullName evidence="2">Uncharacterized protein</fullName>
    </submittedName>
</protein>
<sequence length="407" mass="42731">MTTIGDSLPTIPGAVPGKVEKLSPAEEKILDAYIELQRAATEFLEVNNPNDDAGLKLIAATVARFLPTDAVRGLDHIPSAVQAIALELEHTWRDHPDVMKAVAVDGVNPDLASLAPILARTLEEARASHTEPVFDFTVERDGEQVPANFPMTIAHQPDGEEEGPLIIGYKRHGEETAEQPAPAPVAAPRVDCGVQADAEVEVPVPMASTAVAAATASAVAADESISAMGTIPPAAFYSNSKTPAPGRSKPSAKGKGVGKGKGKDKKGKGKAPDVPLPVEKATPEKKKPTSRLSQAKASAEQAKLPALDFSEGAVETSEHAVLASEAAADKSEAAAEASQAVAGPSKPRTEKRKRDEEPAPEEDARPAKTRKNAPKPSKAAPRVRRAAPKTSNAEPIRRSSRQQEKKA</sequence>
<evidence type="ECO:0000256" key="1">
    <source>
        <dbReference type="SAM" id="MobiDB-lite"/>
    </source>
</evidence>
<evidence type="ECO:0000313" key="2">
    <source>
        <dbReference type="EMBL" id="TRM69605.1"/>
    </source>
</evidence>
<organism evidence="2 3">
    <name type="scientific">Schizophyllum amplum</name>
    <dbReference type="NCBI Taxonomy" id="97359"/>
    <lineage>
        <taxon>Eukaryota</taxon>
        <taxon>Fungi</taxon>
        <taxon>Dikarya</taxon>
        <taxon>Basidiomycota</taxon>
        <taxon>Agaricomycotina</taxon>
        <taxon>Agaricomycetes</taxon>
        <taxon>Agaricomycetidae</taxon>
        <taxon>Agaricales</taxon>
        <taxon>Schizophyllaceae</taxon>
        <taxon>Schizophyllum</taxon>
    </lineage>
</organism>
<reference evidence="2 3" key="1">
    <citation type="journal article" date="2019" name="New Phytol.">
        <title>Comparative genomics reveals unique wood-decay strategies and fruiting body development in the Schizophyllaceae.</title>
        <authorList>
            <person name="Almasi E."/>
            <person name="Sahu N."/>
            <person name="Krizsan K."/>
            <person name="Balint B."/>
            <person name="Kovacs G.M."/>
            <person name="Kiss B."/>
            <person name="Cseklye J."/>
            <person name="Drula E."/>
            <person name="Henrissat B."/>
            <person name="Nagy I."/>
            <person name="Chovatia M."/>
            <person name="Adam C."/>
            <person name="LaButti K."/>
            <person name="Lipzen A."/>
            <person name="Riley R."/>
            <person name="Grigoriev I.V."/>
            <person name="Nagy L.G."/>
        </authorList>
    </citation>
    <scope>NUCLEOTIDE SEQUENCE [LARGE SCALE GENOMIC DNA]</scope>
    <source>
        <strain evidence="2 3">NL-1724</strain>
    </source>
</reference>
<dbReference type="AlphaFoldDB" id="A0A550CXS5"/>
<comment type="caution">
    <text evidence="2">The sequence shown here is derived from an EMBL/GenBank/DDBJ whole genome shotgun (WGS) entry which is preliminary data.</text>
</comment>
<dbReference type="OrthoDB" id="10485654at2759"/>
<feature type="region of interest" description="Disordered" evidence="1">
    <location>
        <begin position="236"/>
        <end position="407"/>
    </location>
</feature>
<dbReference type="Proteomes" id="UP000320762">
    <property type="component" value="Unassembled WGS sequence"/>
</dbReference>
<gene>
    <name evidence="2" type="ORF">BD626DRAFT_580036</name>
</gene>
<dbReference type="EMBL" id="VDMD01000001">
    <property type="protein sequence ID" value="TRM69605.1"/>
    <property type="molecule type" value="Genomic_DNA"/>
</dbReference>
<keyword evidence="3" id="KW-1185">Reference proteome</keyword>
<proteinExistence type="predicted"/>
<evidence type="ECO:0000313" key="3">
    <source>
        <dbReference type="Proteomes" id="UP000320762"/>
    </source>
</evidence>
<accession>A0A550CXS5</accession>
<feature type="compositionally biased region" description="Basic residues" evidence="1">
    <location>
        <begin position="250"/>
        <end position="269"/>
    </location>
</feature>
<feature type="compositionally biased region" description="Basic and acidic residues" evidence="1">
    <location>
        <begin position="352"/>
        <end position="366"/>
    </location>
</feature>